<evidence type="ECO:0000256" key="4">
    <source>
        <dbReference type="ARBA" id="ARBA00022801"/>
    </source>
</evidence>
<comment type="similarity">
    <text evidence="1 6">Belongs to the peptidase S10 family.</text>
</comment>
<dbReference type="GO" id="GO:0006508">
    <property type="term" value="P:proteolysis"/>
    <property type="evidence" value="ECO:0007669"/>
    <property type="project" value="UniProtKB-KW"/>
</dbReference>
<evidence type="ECO:0000256" key="6">
    <source>
        <dbReference type="RuleBase" id="RU361156"/>
    </source>
</evidence>
<dbReference type="OrthoDB" id="443318at2759"/>
<keyword evidence="3 6" id="KW-0645">Protease</keyword>
<keyword evidence="6" id="KW-0732">Signal</keyword>
<evidence type="ECO:0000313" key="7">
    <source>
        <dbReference type="EMBL" id="KAF2840835.1"/>
    </source>
</evidence>
<sequence length="578" mass="64481">MNFRLHASILSQGLTLHLTVITGATLASIAPSSHAYSEHFRRHASKTPKLQRRDIPRVVSEPKLRKRDSPYLNSATEKFVVNGSAIPEVPFDIGESYAGLLPISDDPDETRKIYFWFFPSTNPNATDEVTLWFNGGPGCSSLSGLLTENGPFTWEAGTLSPVQNPYSWTNLTNMLWVEQPIGVGFTQGEPNIRNEEELGQQFIGFYKQFVDAFQVHGHKVYLTGESYAGFYVPYIADAFIKANDTDYYNLKGIAINDPILGDETNQQEGHEVYQTPVVIVPYVDYFQNIFYLNDSFMEAIHARNDECNYTDYLNTYLTFPPPEGPFPVLPDPFASENYTCDMFDSVYEAELLVNPCFNIYHITETCPHPFGQLGIVNPGDYQPPGAQVYFNRSDVQEAINAPPTNWMQCTDRNVFNYGYIDNYTLGDTSLGPAQNGVLQRVIEFTNNTIIGSGNLDMLLNTNGTLLAIQNMTWNGVQGLQEYPGTPFYVPFHPEYNGGALSGAGVVGYWGAERGLTFYQVQLAGHELPGFAPGAGYRQLELLLGRISSLGEVSDFTTQTGNFTGNGTIYKRSEDYGQY</sequence>
<dbReference type="PANTHER" id="PTHR11802">
    <property type="entry name" value="SERINE PROTEASE FAMILY S10 SERINE CARBOXYPEPTIDASE"/>
    <property type="match status" value="1"/>
</dbReference>
<organism evidence="7 8">
    <name type="scientific">Patellaria atrata CBS 101060</name>
    <dbReference type="NCBI Taxonomy" id="1346257"/>
    <lineage>
        <taxon>Eukaryota</taxon>
        <taxon>Fungi</taxon>
        <taxon>Dikarya</taxon>
        <taxon>Ascomycota</taxon>
        <taxon>Pezizomycotina</taxon>
        <taxon>Dothideomycetes</taxon>
        <taxon>Dothideomycetes incertae sedis</taxon>
        <taxon>Patellariales</taxon>
        <taxon>Patellariaceae</taxon>
        <taxon>Patellaria</taxon>
    </lineage>
</organism>
<dbReference type="PRINTS" id="PR00724">
    <property type="entry name" value="CRBOXYPTASEC"/>
</dbReference>
<dbReference type="InterPro" id="IPR029058">
    <property type="entry name" value="AB_hydrolase_fold"/>
</dbReference>
<keyword evidence="8" id="KW-1185">Reference proteome</keyword>
<evidence type="ECO:0000256" key="1">
    <source>
        <dbReference type="ARBA" id="ARBA00009431"/>
    </source>
</evidence>
<dbReference type="PANTHER" id="PTHR11802:SF479">
    <property type="entry name" value="CARBOXYPEPTIDASE"/>
    <property type="match status" value="1"/>
</dbReference>
<dbReference type="InterPro" id="IPR018202">
    <property type="entry name" value="Ser_caboxypep_ser_AS"/>
</dbReference>
<name>A0A9P4SDY8_9PEZI</name>
<dbReference type="EMBL" id="MU006092">
    <property type="protein sequence ID" value="KAF2840835.1"/>
    <property type="molecule type" value="Genomic_DNA"/>
</dbReference>
<comment type="caution">
    <text evidence="7">The sequence shown here is derived from an EMBL/GenBank/DDBJ whole genome shotgun (WGS) entry which is preliminary data.</text>
</comment>
<feature type="chain" id="PRO_5040530871" description="Carboxypeptidase" evidence="6">
    <location>
        <begin position="36"/>
        <end position="578"/>
    </location>
</feature>
<keyword evidence="4 6" id="KW-0378">Hydrolase</keyword>
<proteinExistence type="inferred from homology"/>
<reference evidence="7" key="1">
    <citation type="journal article" date="2020" name="Stud. Mycol.">
        <title>101 Dothideomycetes genomes: a test case for predicting lifestyles and emergence of pathogens.</title>
        <authorList>
            <person name="Haridas S."/>
            <person name="Albert R."/>
            <person name="Binder M."/>
            <person name="Bloem J."/>
            <person name="Labutti K."/>
            <person name="Salamov A."/>
            <person name="Andreopoulos B."/>
            <person name="Baker S."/>
            <person name="Barry K."/>
            <person name="Bills G."/>
            <person name="Bluhm B."/>
            <person name="Cannon C."/>
            <person name="Castanera R."/>
            <person name="Culley D."/>
            <person name="Daum C."/>
            <person name="Ezra D."/>
            <person name="Gonzalez J."/>
            <person name="Henrissat B."/>
            <person name="Kuo A."/>
            <person name="Liang C."/>
            <person name="Lipzen A."/>
            <person name="Lutzoni F."/>
            <person name="Magnuson J."/>
            <person name="Mondo S."/>
            <person name="Nolan M."/>
            <person name="Ohm R."/>
            <person name="Pangilinan J."/>
            <person name="Park H.-J."/>
            <person name="Ramirez L."/>
            <person name="Alfaro M."/>
            <person name="Sun H."/>
            <person name="Tritt A."/>
            <person name="Yoshinaga Y."/>
            <person name="Zwiers L.-H."/>
            <person name="Turgeon B."/>
            <person name="Goodwin S."/>
            <person name="Spatafora J."/>
            <person name="Crous P."/>
            <person name="Grigoriev I."/>
        </authorList>
    </citation>
    <scope>NUCLEOTIDE SEQUENCE</scope>
    <source>
        <strain evidence="7">CBS 101060</strain>
    </source>
</reference>
<protein>
    <recommendedName>
        <fullName evidence="6">Carboxypeptidase</fullName>
        <ecNumber evidence="6">3.4.16.-</ecNumber>
    </recommendedName>
</protein>
<dbReference type="EC" id="3.4.16.-" evidence="6"/>
<dbReference type="SUPFAM" id="SSF53474">
    <property type="entry name" value="alpha/beta-Hydrolases"/>
    <property type="match status" value="1"/>
</dbReference>
<feature type="signal peptide" evidence="6">
    <location>
        <begin position="1"/>
        <end position="35"/>
    </location>
</feature>
<keyword evidence="5" id="KW-0325">Glycoprotein</keyword>
<dbReference type="Gene3D" id="3.40.50.1820">
    <property type="entry name" value="alpha/beta hydrolase"/>
    <property type="match status" value="1"/>
</dbReference>
<gene>
    <name evidence="7" type="ORF">M501DRAFT_990784</name>
</gene>
<dbReference type="Proteomes" id="UP000799429">
    <property type="component" value="Unassembled WGS sequence"/>
</dbReference>
<keyword evidence="2 6" id="KW-0121">Carboxypeptidase</keyword>
<evidence type="ECO:0000256" key="3">
    <source>
        <dbReference type="ARBA" id="ARBA00022670"/>
    </source>
</evidence>
<dbReference type="InterPro" id="IPR001563">
    <property type="entry name" value="Peptidase_S10"/>
</dbReference>
<accession>A0A9P4SDY8</accession>
<evidence type="ECO:0000256" key="5">
    <source>
        <dbReference type="ARBA" id="ARBA00023180"/>
    </source>
</evidence>
<evidence type="ECO:0000256" key="2">
    <source>
        <dbReference type="ARBA" id="ARBA00022645"/>
    </source>
</evidence>
<evidence type="ECO:0000313" key="8">
    <source>
        <dbReference type="Proteomes" id="UP000799429"/>
    </source>
</evidence>
<dbReference type="PROSITE" id="PS00131">
    <property type="entry name" value="CARBOXYPEPT_SER_SER"/>
    <property type="match status" value="1"/>
</dbReference>
<dbReference type="GO" id="GO:0004185">
    <property type="term" value="F:serine-type carboxypeptidase activity"/>
    <property type="evidence" value="ECO:0007669"/>
    <property type="project" value="UniProtKB-UniRule"/>
</dbReference>
<dbReference type="Pfam" id="PF00450">
    <property type="entry name" value="Peptidase_S10"/>
    <property type="match status" value="1"/>
</dbReference>
<dbReference type="AlphaFoldDB" id="A0A9P4SDY8"/>